<evidence type="ECO:0000256" key="1">
    <source>
        <dbReference type="SAM" id="MobiDB-lite"/>
    </source>
</evidence>
<gene>
    <name evidence="2" type="ORF">LITE_LOCUS20314</name>
</gene>
<protein>
    <submittedName>
        <fullName evidence="2">Uncharacterized protein</fullName>
    </submittedName>
</protein>
<evidence type="ECO:0000313" key="2">
    <source>
        <dbReference type="EMBL" id="CAI0425256.1"/>
    </source>
</evidence>
<proteinExistence type="predicted"/>
<sequence length="154" mass="16382">MHFLMNLRAEFEGICASLLHCNISTIEGVLPELLREETRLKSQAKLDIHASDPGAAFAVRQGRPQFARTTSGVIIFHFYCPTLAQRGQNRNAAGNSHYRGGPRSRPAGGAYATAVTEAPSPGMSPEDVCKLVQEALKEAFASASSQPGLGGTIG</sequence>
<keyword evidence="3" id="KW-1185">Reference proteome</keyword>
<name>A0AAV0KT57_9ROSI</name>
<dbReference type="AlphaFoldDB" id="A0AAV0KT57"/>
<feature type="region of interest" description="Disordered" evidence="1">
    <location>
        <begin position="90"/>
        <end position="109"/>
    </location>
</feature>
<dbReference type="EMBL" id="CAMGYJ010000005">
    <property type="protein sequence ID" value="CAI0425256.1"/>
    <property type="molecule type" value="Genomic_DNA"/>
</dbReference>
<comment type="caution">
    <text evidence="2">The sequence shown here is derived from an EMBL/GenBank/DDBJ whole genome shotgun (WGS) entry which is preliminary data.</text>
</comment>
<organism evidence="2 3">
    <name type="scientific">Linum tenue</name>
    <dbReference type="NCBI Taxonomy" id="586396"/>
    <lineage>
        <taxon>Eukaryota</taxon>
        <taxon>Viridiplantae</taxon>
        <taxon>Streptophyta</taxon>
        <taxon>Embryophyta</taxon>
        <taxon>Tracheophyta</taxon>
        <taxon>Spermatophyta</taxon>
        <taxon>Magnoliopsida</taxon>
        <taxon>eudicotyledons</taxon>
        <taxon>Gunneridae</taxon>
        <taxon>Pentapetalae</taxon>
        <taxon>rosids</taxon>
        <taxon>fabids</taxon>
        <taxon>Malpighiales</taxon>
        <taxon>Linaceae</taxon>
        <taxon>Linum</taxon>
    </lineage>
</organism>
<feature type="compositionally biased region" description="Low complexity" evidence="1">
    <location>
        <begin position="98"/>
        <end position="109"/>
    </location>
</feature>
<evidence type="ECO:0000313" key="3">
    <source>
        <dbReference type="Proteomes" id="UP001154282"/>
    </source>
</evidence>
<accession>A0AAV0KT57</accession>
<reference evidence="2" key="1">
    <citation type="submission" date="2022-08" db="EMBL/GenBank/DDBJ databases">
        <authorList>
            <person name="Gutierrez-Valencia J."/>
        </authorList>
    </citation>
    <scope>NUCLEOTIDE SEQUENCE</scope>
</reference>
<dbReference type="Proteomes" id="UP001154282">
    <property type="component" value="Unassembled WGS sequence"/>
</dbReference>